<dbReference type="Proteomes" id="UP000223968">
    <property type="component" value="Unassembled WGS sequence"/>
</dbReference>
<feature type="compositionally biased region" description="Pro residues" evidence="1">
    <location>
        <begin position="474"/>
        <end position="485"/>
    </location>
</feature>
<feature type="region of interest" description="Disordered" evidence="1">
    <location>
        <begin position="301"/>
        <end position="351"/>
    </location>
</feature>
<evidence type="ECO:0000256" key="1">
    <source>
        <dbReference type="SAM" id="MobiDB-lite"/>
    </source>
</evidence>
<feature type="compositionally biased region" description="Polar residues" evidence="1">
    <location>
        <begin position="243"/>
        <end position="257"/>
    </location>
</feature>
<feature type="region of interest" description="Disordered" evidence="1">
    <location>
        <begin position="170"/>
        <end position="269"/>
    </location>
</feature>
<dbReference type="GO" id="GO:0035861">
    <property type="term" value="C:site of double-strand break"/>
    <property type="evidence" value="ECO:0007669"/>
    <property type="project" value="TreeGrafter"/>
</dbReference>
<feature type="compositionally biased region" description="Polar residues" evidence="1">
    <location>
        <begin position="527"/>
        <end position="541"/>
    </location>
</feature>
<accession>A0A2B7XF40</accession>
<evidence type="ECO:0000259" key="2">
    <source>
        <dbReference type="Pfam" id="PF10382"/>
    </source>
</evidence>
<feature type="compositionally biased region" description="Polar residues" evidence="1">
    <location>
        <begin position="486"/>
        <end position="497"/>
    </location>
</feature>
<gene>
    <name evidence="3" type="ORF">AJ79_06255</name>
</gene>
<dbReference type="Pfam" id="PF10382">
    <property type="entry name" value="ZGRF1-like_N"/>
    <property type="match status" value="1"/>
</dbReference>
<dbReference type="EMBL" id="PDNB01000109">
    <property type="protein sequence ID" value="PGH07520.1"/>
    <property type="molecule type" value="Genomic_DNA"/>
</dbReference>
<protein>
    <recommendedName>
        <fullName evidence="2">5'-3' DNA helicase ZGRF1-like N-terminal domain-containing protein</fullName>
    </recommendedName>
</protein>
<dbReference type="GO" id="GO:0006302">
    <property type="term" value="P:double-strand break repair"/>
    <property type="evidence" value="ECO:0007669"/>
    <property type="project" value="TreeGrafter"/>
</dbReference>
<feature type="compositionally biased region" description="Low complexity" evidence="1">
    <location>
        <begin position="1"/>
        <end position="19"/>
    </location>
</feature>
<dbReference type="OrthoDB" id="6513042at2759"/>
<reference evidence="3 4" key="1">
    <citation type="submission" date="2017-10" db="EMBL/GenBank/DDBJ databases">
        <title>Comparative genomics in systemic dimorphic fungi from Ajellomycetaceae.</title>
        <authorList>
            <person name="Munoz J.F."/>
            <person name="Mcewen J.G."/>
            <person name="Clay O.K."/>
            <person name="Cuomo C.A."/>
        </authorList>
    </citation>
    <scope>NUCLEOTIDE SEQUENCE [LARGE SCALE GENOMIC DNA]</scope>
    <source>
        <strain evidence="3 4">UAMH5409</strain>
    </source>
</reference>
<evidence type="ECO:0000313" key="3">
    <source>
        <dbReference type="EMBL" id="PGH07520.1"/>
    </source>
</evidence>
<dbReference type="AlphaFoldDB" id="A0A2B7XF40"/>
<name>A0A2B7XF40_9EURO</name>
<feature type="region of interest" description="Disordered" evidence="1">
    <location>
        <begin position="111"/>
        <end position="132"/>
    </location>
</feature>
<organism evidence="3 4">
    <name type="scientific">Helicocarpus griseus UAMH5409</name>
    <dbReference type="NCBI Taxonomy" id="1447875"/>
    <lineage>
        <taxon>Eukaryota</taxon>
        <taxon>Fungi</taxon>
        <taxon>Dikarya</taxon>
        <taxon>Ascomycota</taxon>
        <taxon>Pezizomycotina</taxon>
        <taxon>Eurotiomycetes</taxon>
        <taxon>Eurotiomycetidae</taxon>
        <taxon>Onygenales</taxon>
        <taxon>Ajellomycetaceae</taxon>
        <taxon>Helicocarpus</taxon>
    </lineage>
</organism>
<evidence type="ECO:0000313" key="4">
    <source>
        <dbReference type="Proteomes" id="UP000223968"/>
    </source>
</evidence>
<dbReference type="GO" id="GO:0005634">
    <property type="term" value="C:nucleus"/>
    <property type="evidence" value="ECO:0007669"/>
    <property type="project" value="TreeGrafter"/>
</dbReference>
<feature type="region of interest" description="Disordered" evidence="1">
    <location>
        <begin position="372"/>
        <end position="553"/>
    </location>
</feature>
<sequence length="599" mass="65338">MNSSAAPPALTPALGNTTTQTSAPVSRFRCLFSHDLRRKAKRWRDGFLRFHSFNKRIMVYDVQGNFIGDLHWRDGEELNDGDELELEHGVLVQVEECVEKSQTDLTELLDKRKHASSASSPARPFSPAPSSARSFAVTSSNIALNSSGRPKSLNELLGIKRAPIGRAAVPLKSPYEERQQSIRPQGGDTPTERAPKRQRINGREPERDVDGTSRQRPLRDSNSYSSASNLARSFQPAKDLALSESTPSRSSKNTPNITKDGEKTKSQTVIDLTSSTGSFNTLRIAVEKPRKKLMYKDLLPQAVQRSSSGSNQCSRESQSIRKQRDRQSSLEDTADEVENIPPSAPGFKSAALASTEINSTLHFVPSSSTLHALEESLPPSSPQKHKPINEFFKPSGQKPPPRPTSTTKGQKEPSPDPVLHEAQTITTTNMNSTTTTEDPPHKYPDKPPSPLRTLARSHSDISPSLAIPNNPVSHPAPPQPPPPPTLQRSESLPTSNEASNPPQPAPQPAAAALNPIPAPPKPLQKSLSDASSALGRTTSAISAAPRTRQSLLAPKRNQHVATCVDVDEEEQGPWTEEALDLFDWWPPGREKPGVRKGVV</sequence>
<dbReference type="PANTHER" id="PTHR28535">
    <property type="entry name" value="ZINC FINGER GRF-TYPE CONTAINING 1"/>
    <property type="match status" value="1"/>
</dbReference>
<feature type="compositionally biased region" description="Polar residues" evidence="1">
    <location>
        <begin position="303"/>
        <end position="317"/>
    </location>
</feature>
<feature type="compositionally biased region" description="Low complexity" evidence="1">
    <location>
        <begin position="424"/>
        <end position="436"/>
    </location>
</feature>
<feature type="region of interest" description="Disordered" evidence="1">
    <location>
        <begin position="1"/>
        <end position="20"/>
    </location>
</feature>
<dbReference type="InterPro" id="IPR018838">
    <property type="entry name" value="ZGRF1-like_N"/>
</dbReference>
<dbReference type="STRING" id="1447875.A0A2B7XF40"/>
<feature type="compositionally biased region" description="Polar residues" evidence="1">
    <location>
        <begin position="220"/>
        <end position="232"/>
    </location>
</feature>
<comment type="caution">
    <text evidence="3">The sequence shown here is derived from an EMBL/GenBank/DDBJ whole genome shotgun (WGS) entry which is preliminary data.</text>
</comment>
<feature type="domain" description="5'-3' DNA helicase ZGRF1-like N-terminal" evidence="2">
    <location>
        <begin position="25"/>
        <end position="105"/>
    </location>
</feature>
<dbReference type="InterPro" id="IPR052800">
    <property type="entry name" value="DNA_Repair_Helicase_ZGRF1"/>
</dbReference>
<keyword evidence="4" id="KW-1185">Reference proteome</keyword>
<proteinExistence type="predicted"/>
<dbReference type="PANTHER" id="PTHR28535:SF1">
    <property type="entry name" value="PROTEIN ZGRF1"/>
    <property type="match status" value="1"/>
</dbReference>
<feature type="compositionally biased region" description="Basic and acidic residues" evidence="1">
    <location>
        <begin position="190"/>
        <end position="219"/>
    </location>
</feature>
<feature type="compositionally biased region" description="Low complexity" evidence="1">
    <location>
        <begin position="116"/>
        <end position="132"/>
    </location>
</feature>